<evidence type="ECO:0000256" key="1">
    <source>
        <dbReference type="ARBA" id="ARBA00001931"/>
    </source>
</evidence>
<evidence type="ECO:0000256" key="3">
    <source>
        <dbReference type="ARBA" id="ARBA00023002"/>
    </source>
</evidence>
<dbReference type="InterPro" id="IPR011047">
    <property type="entry name" value="Quinoprotein_ADH-like_sf"/>
</dbReference>
<dbReference type="Gene3D" id="2.140.10.10">
    <property type="entry name" value="Quinoprotein alcohol dehydrogenase-like superfamily"/>
    <property type="match status" value="2"/>
</dbReference>
<comment type="cofactor">
    <cofactor evidence="1">
        <name>pyrroloquinoline quinone</name>
        <dbReference type="ChEBI" id="CHEBI:58442"/>
    </cofactor>
</comment>
<comment type="similarity">
    <text evidence="2">Belongs to the bacterial PQQ dehydrogenase family.</text>
</comment>
<dbReference type="PANTHER" id="PTHR32303">
    <property type="entry name" value="QUINOPROTEIN ALCOHOL DEHYDROGENASE (CYTOCHROME C)"/>
    <property type="match status" value="1"/>
</dbReference>
<sequence>MSAKPMILRGLISWLSTKIGFPAVGKKVTIPPLKVKSDMISGVSSKMITTKRLISSFMLSLAVLAWAPAVWSQSGTDVYAGDWPDYHGNQLAQRYSPLDQINTDNVGSLEIVWRFSTENFGPSIDFNNPSTPLEVDGVLYADIASTRNVVALDATNGQVLWMWRPQEGERFDSAPRKGAGRGLAFWRDGDTSRVLDITPGFQLISLDANTGHPDPNFGNNGRVDLFEGLRNSGGFGNIDIGSSAPPFVMNDVVVVGPAHAVGMRPRSRSNVKGDVRGFDVRTGELLWTFHTIPERGEVGYESWLDQGVEFTGNAGVWAPMSGDPELGHVYLPVESATGDRFGADRPGANLFTDSVVAVDIRTGERQWHYQLTHHDIWDWDIPSAPILADLPNGRKVLMQVTKQAWVYTFDRVTGEPIWPIEELPVPAGDVPGEWYSPTQPFPTRPAPFDRQGFAEEDLIDFTPELRLAALEAIADFRLSSSVYSPPSLMDADDGTRGTLGLPSATGGANWEGSALDPETGILYIPSRTQLAVLTLGNDENSDVAFSQSFGVRIPRVQGLEIVKPPYGRITAIDMNSGDHLWQIANADTPDNIANHPALEGIDIARTGVPTRAGIVLTKTLLFAGEGGGGPGASPILRAIDKQTGEIVAEIELPSNQSGLPFTYEHEGKQYIAMFVGGGGNPAELVAYALP</sequence>
<dbReference type="SMART" id="SM00564">
    <property type="entry name" value="PQQ"/>
    <property type="match status" value="5"/>
</dbReference>
<dbReference type="InterPro" id="IPR002372">
    <property type="entry name" value="PQQ_rpt_dom"/>
</dbReference>
<dbReference type="GO" id="GO:0016491">
    <property type="term" value="F:oxidoreductase activity"/>
    <property type="evidence" value="ECO:0007669"/>
    <property type="project" value="UniProtKB-KW"/>
</dbReference>
<proteinExistence type="inferred from homology"/>
<dbReference type="PANTHER" id="PTHR32303:SF4">
    <property type="entry name" value="QUINOPROTEIN GLUCOSE DEHYDROGENASE"/>
    <property type="match status" value="1"/>
</dbReference>
<gene>
    <name evidence="5" type="ORF">METZ01_LOCUS18736</name>
</gene>
<keyword evidence="3" id="KW-0560">Oxidoreductase</keyword>
<evidence type="ECO:0000256" key="2">
    <source>
        <dbReference type="ARBA" id="ARBA00008156"/>
    </source>
</evidence>
<evidence type="ECO:0000313" key="5">
    <source>
        <dbReference type="EMBL" id="SUZ65882.1"/>
    </source>
</evidence>
<dbReference type="InterPro" id="IPR018391">
    <property type="entry name" value="PQQ_b-propeller_rpt"/>
</dbReference>
<reference evidence="5" key="1">
    <citation type="submission" date="2018-05" db="EMBL/GenBank/DDBJ databases">
        <authorList>
            <person name="Lanie J.A."/>
            <person name="Ng W.-L."/>
            <person name="Kazmierczak K.M."/>
            <person name="Andrzejewski T.M."/>
            <person name="Davidsen T.M."/>
            <person name="Wayne K.J."/>
            <person name="Tettelin H."/>
            <person name="Glass J.I."/>
            <person name="Rusch D."/>
            <person name="Podicherti R."/>
            <person name="Tsui H.-C.T."/>
            <person name="Winkler M.E."/>
        </authorList>
    </citation>
    <scope>NUCLEOTIDE SEQUENCE</scope>
</reference>
<dbReference type="AlphaFoldDB" id="A0A381PFX6"/>
<dbReference type="Pfam" id="PF01011">
    <property type="entry name" value="PQQ"/>
    <property type="match status" value="1"/>
</dbReference>
<name>A0A381PFX6_9ZZZZ</name>
<dbReference type="EMBL" id="UINC01000971">
    <property type="protein sequence ID" value="SUZ65882.1"/>
    <property type="molecule type" value="Genomic_DNA"/>
</dbReference>
<evidence type="ECO:0000259" key="4">
    <source>
        <dbReference type="Pfam" id="PF01011"/>
    </source>
</evidence>
<organism evidence="5">
    <name type="scientific">marine metagenome</name>
    <dbReference type="NCBI Taxonomy" id="408172"/>
    <lineage>
        <taxon>unclassified sequences</taxon>
        <taxon>metagenomes</taxon>
        <taxon>ecological metagenomes</taxon>
    </lineage>
</organism>
<protein>
    <recommendedName>
        <fullName evidence="4">Pyrrolo-quinoline quinone repeat domain-containing protein</fullName>
    </recommendedName>
</protein>
<dbReference type="SUPFAM" id="SSF50998">
    <property type="entry name" value="Quinoprotein alcohol dehydrogenase-like"/>
    <property type="match status" value="1"/>
</dbReference>
<accession>A0A381PFX6</accession>
<feature type="domain" description="Pyrrolo-quinoline quinone repeat" evidence="4">
    <location>
        <begin position="83"/>
        <end position="671"/>
    </location>
</feature>